<keyword evidence="2" id="KW-1185">Reference proteome</keyword>
<dbReference type="EMBL" id="CM042048">
    <property type="protein sequence ID" value="KAI3758045.1"/>
    <property type="molecule type" value="Genomic_DNA"/>
</dbReference>
<comment type="caution">
    <text evidence="1">The sequence shown here is derived from an EMBL/GenBank/DDBJ whole genome shotgun (WGS) entry which is preliminary data.</text>
</comment>
<evidence type="ECO:0000313" key="1">
    <source>
        <dbReference type="EMBL" id="KAI3758045.1"/>
    </source>
</evidence>
<protein>
    <submittedName>
        <fullName evidence="1">Uncharacterized protein</fullName>
    </submittedName>
</protein>
<reference evidence="1 2" key="2">
    <citation type="journal article" date="2022" name="Mol. Ecol. Resour.">
        <title>The genomes of chicory, endive, great burdock and yacon provide insights into Asteraceae paleo-polyploidization history and plant inulin production.</title>
        <authorList>
            <person name="Fan W."/>
            <person name="Wang S."/>
            <person name="Wang H."/>
            <person name="Wang A."/>
            <person name="Jiang F."/>
            <person name="Liu H."/>
            <person name="Zhao H."/>
            <person name="Xu D."/>
            <person name="Zhang Y."/>
        </authorList>
    </citation>
    <scope>NUCLEOTIDE SEQUENCE [LARGE SCALE GENOMIC DNA]</scope>
    <source>
        <strain evidence="2">cv. Niubang</strain>
    </source>
</reference>
<name>A0ACB9EHA7_ARCLA</name>
<gene>
    <name evidence="1" type="ORF">L6452_05592</name>
</gene>
<accession>A0ACB9EHA7</accession>
<reference evidence="2" key="1">
    <citation type="journal article" date="2022" name="Mol. Ecol. Resour.">
        <title>The genomes of chicory, endive, great burdock and yacon provide insights into Asteraceae palaeo-polyploidization history and plant inulin production.</title>
        <authorList>
            <person name="Fan W."/>
            <person name="Wang S."/>
            <person name="Wang H."/>
            <person name="Wang A."/>
            <person name="Jiang F."/>
            <person name="Liu H."/>
            <person name="Zhao H."/>
            <person name="Xu D."/>
            <person name="Zhang Y."/>
        </authorList>
    </citation>
    <scope>NUCLEOTIDE SEQUENCE [LARGE SCALE GENOMIC DNA]</scope>
    <source>
        <strain evidence="2">cv. Niubang</strain>
    </source>
</reference>
<evidence type="ECO:0000313" key="2">
    <source>
        <dbReference type="Proteomes" id="UP001055879"/>
    </source>
</evidence>
<proteinExistence type="predicted"/>
<dbReference type="Proteomes" id="UP001055879">
    <property type="component" value="Linkage Group LG02"/>
</dbReference>
<sequence>MACETNGIGEDNLQLIDFSEEDDYLIAFPFRDSLEDLRLSVSFDNVNGCDHTKLFGGANSQVVERIDHVQYESMEPRRPSFLRKSLAWDSAFFTSAGVLNHEELFMINKGFKRAESNQPSDGDGFHLETLEGDLFKYVKPNNIRKLSKRSKVATNIGGSAFIQPSALSSNKTNICSQNKVKSLRAPKSQNLNPQGSKSMTKTSITETQIVQDKVSSQPKLISSRQTTKAAVEGSDDMKMENKTRKAGLVQDLTVSKRSRWGDLSGLPKSTSFTSPTTEKDSKIQRSYDSSSSASSSKPLRRKTNPRNTKLLASPSSVHFPLTSICSSSTSPASSIDGWFSESLSSTSTTHQNPASSFHNAILASDFQNHPLTPSQKLEERKFTSENATRASIGTIPFSGGPKRKIKSSGLRMPSPKIGFFDEEQPLQPSFRRITQVEFGEQSPLPNENRLNKLRSSNLSPCVPTEICSKVSKSFNGEHDGRKVSASCSKVKADGKIAKGIWKKKMKIKDEGMKKKQVEESQKENVCSFEYEVNGLSRKLEVIDLDRDVVSEVKVHGQLYLPGTPDHCSRTPLIEKTFGKQ</sequence>
<organism evidence="1 2">
    <name type="scientific">Arctium lappa</name>
    <name type="common">Greater burdock</name>
    <name type="synonym">Lappa major</name>
    <dbReference type="NCBI Taxonomy" id="4217"/>
    <lineage>
        <taxon>Eukaryota</taxon>
        <taxon>Viridiplantae</taxon>
        <taxon>Streptophyta</taxon>
        <taxon>Embryophyta</taxon>
        <taxon>Tracheophyta</taxon>
        <taxon>Spermatophyta</taxon>
        <taxon>Magnoliopsida</taxon>
        <taxon>eudicotyledons</taxon>
        <taxon>Gunneridae</taxon>
        <taxon>Pentapetalae</taxon>
        <taxon>asterids</taxon>
        <taxon>campanulids</taxon>
        <taxon>Asterales</taxon>
        <taxon>Asteraceae</taxon>
        <taxon>Carduoideae</taxon>
        <taxon>Cardueae</taxon>
        <taxon>Arctiinae</taxon>
        <taxon>Arctium</taxon>
    </lineage>
</organism>